<dbReference type="EMBL" id="CABQ01000323">
    <property type="protein sequence ID" value="CBI09142.1"/>
    <property type="molecule type" value="Genomic_DNA"/>
</dbReference>
<comment type="caution">
    <text evidence="1">The sequence shown here is derived from an EMBL/GenBank/DDBJ whole genome shotgun (WGS) entry which is preliminary data.</text>
</comment>
<gene>
    <name evidence="1" type="ORF">CARN6_2696</name>
</gene>
<dbReference type="AlphaFoldDB" id="E6QPH1"/>
<reference evidence="1" key="1">
    <citation type="submission" date="2009-10" db="EMBL/GenBank/DDBJ databases">
        <title>Diversity of trophic interactions inside an arsenic-rich microbial ecosystem.</title>
        <authorList>
            <person name="Bertin P.N."/>
            <person name="Heinrich-Salmeron A."/>
            <person name="Pelletier E."/>
            <person name="Goulhen-Chollet F."/>
            <person name="Arsene-Ploetze F."/>
            <person name="Gallien S."/>
            <person name="Calteau A."/>
            <person name="Vallenet D."/>
            <person name="Casiot C."/>
            <person name="Chane-Woon-Ming B."/>
            <person name="Giloteaux L."/>
            <person name="Barakat M."/>
            <person name="Bonnefoy V."/>
            <person name="Bruneel O."/>
            <person name="Chandler M."/>
            <person name="Cleiss J."/>
            <person name="Duran R."/>
            <person name="Elbaz-Poulichet F."/>
            <person name="Fonknechten N."/>
            <person name="Lauga B."/>
            <person name="Mornico D."/>
            <person name="Ortet P."/>
            <person name="Schaeffer C."/>
            <person name="Siguier P."/>
            <person name="Alexander Thil Smith A."/>
            <person name="Van Dorsselaer A."/>
            <person name="Weissenbach J."/>
            <person name="Medigue C."/>
            <person name="Le Paslier D."/>
        </authorList>
    </citation>
    <scope>NUCLEOTIDE SEQUENCE</scope>
</reference>
<proteinExistence type="predicted"/>
<organism evidence="1">
    <name type="scientific">mine drainage metagenome</name>
    <dbReference type="NCBI Taxonomy" id="410659"/>
    <lineage>
        <taxon>unclassified sequences</taxon>
        <taxon>metagenomes</taxon>
        <taxon>ecological metagenomes</taxon>
    </lineage>
</organism>
<sequence length="151" mass="16864">MGVAGNFPEIGYSRNNHSTEDDGVGSRLLRFLCLWRESVSEDGGAMAEEEETCKKLAGNRDAEARVEQENGRFVGAAAKLQEKAERALEDHLFEIVDCILVNVRSQHLPSVTMLMELAKRVKANENVPEEMYQSLADVLWAAKQQELQGNK</sequence>
<evidence type="ECO:0000313" key="1">
    <source>
        <dbReference type="EMBL" id="CBI09142.1"/>
    </source>
</evidence>
<protein>
    <submittedName>
        <fullName evidence="1">Uncharacterized protein</fullName>
    </submittedName>
</protein>
<name>E6QPH1_9ZZZZ</name>
<accession>E6QPH1</accession>